<reference evidence="2 3" key="1">
    <citation type="journal article" date="2016" name="Nat. Commun.">
        <title>Thousands of microbial genomes shed light on interconnected biogeochemical processes in an aquifer system.</title>
        <authorList>
            <person name="Anantharaman K."/>
            <person name="Brown C.T."/>
            <person name="Hug L.A."/>
            <person name="Sharon I."/>
            <person name="Castelle C.J."/>
            <person name="Probst A.J."/>
            <person name="Thomas B.C."/>
            <person name="Singh A."/>
            <person name="Wilkins M.J."/>
            <person name="Karaoz U."/>
            <person name="Brodie E.L."/>
            <person name="Williams K.H."/>
            <person name="Hubbard S.S."/>
            <person name="Banfield J.F."/>
        </authorList>
    </citation>
    <scope>NUCLEOTIDE SEQUENCE [LARGE SCALE GENOMIC DNA]</scope>
</reference>
<gene>
    <name evidence="2" type="ORF">A2415_00665</name>
</gene>
<dbReference type="InterPro" id="IPR052395">
    <property type="entry name" value="ET_Ferredoxin"/>
</dbReference>
<name>A0A1F4WL52_UNCKA</name>
<dbReference type="Gene3D" id="3.30.70.20">
    <property type="match status" value="1"/>
</dbReference>
<dbReference type="Proteomes" id="UP000179113">
    <property type="component" value="Unassembled WGS sequence"/>
</dbReference>
<protein>
    <recommendedName>
        <fullName evidence="4">Ferredoxin</fullName>
    </recommendedName>
</protein>
<evidence type="ECO:0000256" key="1">
    <source>
        <dbReference type="ARBA" id="ARBA00001966"/>
    </source>
</evidence>
<sequence>MLKNGQNEFTKNENSKVRIKVINELCISAATCIIQAPNTFDLDDDGIAYVKEGTWDEAQTIINAAASCPTTAIIIEDMQGNQIYPEVKIGA</sequence>
<dbReference type="EMBL" id="MEWA01000010">
    <property type="protein sequence ID" value="OGC70096.1"/>
    <property type="molecule type" value="Genomic_DNA"/>
</dbReference>
<evidence type="ECO:0008006" key="4">
    <source>
        <dbReference type="Google" id="ProtNLM"/>
    </source>
</evidence>
<dbReference type="PANTHER" id="PTHR39163">
    <property type="entry name" value="FERREDOXIN"/>
    <property type="match status" value="1"/>
</dbReference>
<evidence type="ECO:0000313" key="3">
    <source>
        <dbReference type="Proteomes" id="UP000179113"/>
    </source>
</evidence>
<dbReference type="PANTHER" id="PTHR39163:SF1">
    <property type="entry name" value="FERREDOXIN"/>
    <property type="match status" value="1"/>
</dbReference>
<comment type="caution">
    <text evidence="2">The sequence shown here is derived from an EMBL/GenBank/DDBJ whole genome shotgun (WGS) entry which is preliminary data.</text>
</comment>
<comment type="cofactor">
    <cofactor evidence="1">
        <name>[4Fe-4S] cluster</name>
        <dbReference type="ChEBI" id="CHEBI:49883"/>
    </cofactor>
</comment>
<evidence type="ECO:0000313" key="2">
    <source>
        <dbReference type="EMBL" id="OGC70096.1"/>
    </source>
</evidence>
<dbReference type="AlphaFoldDB" id="A0A1F4WL52"/>
<proteinExistence type="predicted"/>
<dbReference type="SUPFAM" id="SSF54862">
    <property type="entry name" value="4Fe-4S ferredoxins"/>
    <property type="match status" value="1"/>
</dbReference>
<organism evidence="2 3">
    <name type="scientific">candidate division WWE3 bacterium RIFOXYC1_FULL_39_7</name>
    <dbReference type="NCBI Taxonomy" id="1802643"/>
    <lineage>
        <taxon>Bacteria</taxon>
        <taxon>Katanobacteria</taxon>
    </lineage>
</organism>
<dbReference type="Pfam" id="PF13370">
    <property type="entry name" value="Fer4_13"/>
    <property type="match status" value="1"/>
</dbReference>
<accession>A0A1F4WL52</accession>